<protein>
    <submittedName>
        <fullName evidence="7">Zinc-binding dehydrogenase</fullName>
    </submittedName>
</protein>
<dbReference type="SUPFAM" id="SSF51735">
    <property type="entry name" value="NAD(P)-binding Rossmann-fold domains"/>
    <property type="match status" value="1"/>
</dbReference>
<accession>A0ABT6HM10</accession>
<dbReference type="InterPro" id="IPR020843">
    <property type="entry name" value="ER"/>
</dbReference>
<dbReference type="InterPro" id="IPR036291">
    <property type="entry name" value="NAD(P)-bd_dom_sf"/>
</dbReference>
<organism evidence="7 8">
    <name type="scientific">Streptomyces chengmaiensis</name>
    <dbReference type="NCBI Taxonomy" id="3040919"/>
    <lineage>
        <taxon>Bacteria</taxon>
        <taxon>Bacillati</taxon>
        <taxon>Actinomycetota</taxon>
        <taxon>Actinomycetes</taxon>
        <taxon>Kitasatosporales</taxon>
        <taxon>Streptomycetaceae</taxon>
        <taxon>Streptomyces</taxon>
    </lineage>
</organism>
<evidence type="ECO:0000256" key="3">
    <source>
        <dbReference type="ARBA" id="ARBA00022490"/>
    </source>
</evidence>
<dbReference type="EMBL" id="JARWBG010000012">
    <property type="protein sequence ID" value="MDH2389771.1"/>
    <property type="molecule type" value="Genomic_DNA"/>
</dbReference>
<evidence type="ECO:0000313" key="7">
    <source>
        <dbReference type="EMBL" id="MDH2389771.1"/>
    </source>
</evidence>
<name>A0ABT6HM10_9ACTN</name>
<keyword evidence="8" id="KW-1185">Reference proteome</keyword>
<comment type="caution">
    <text evidence="7">The sequence shown here is derived from an EMBL/GenBank/DDBJ whole genome shotgun (WGS) entry which is preliminary data.</text>
</comment>
<dbReference type="SMART" id="SM00829">
    <property type="entry name" value="PKS_ER"/>
    <property type="match status" value="1"/>
</dbReference>
<evidence type="ECO:0000313" key="8">
    <source>
        <dbReference type="Proteomes" id="UP001223144"/>
    </source>
</evidence>
<dbReference type="InterPro" id="IPR011032">
    <property type="entry name" value="GroES-like_sf"/>
</dbReference>
<dbReference type="PROSITE" id="PS01162">
    <property type="entry name" value="QOR_ZETA_CRYSTAL"/>
    <property type="match status" value="1"/>
</dbReference>
<dbReference type="Pfam" id="PF08240">
    <property type="entry name" value="ADH_N"/>
    <property type="match status" value="1"/>
</dbReference>
<keyword evidence="3" id="KW-0963">Cytoplasm</keyword>
<dbReference type="SUPFAM" id="SSF50129">
    <property type="entry name" value="GroES-like"/>
    <property type="match status" value="1"/>
</dbReference>
<keyword evidence="5" id="KW-0694">RNA-binding</keyword>
<dbReference type="InterPro" id="IPR051603">
    <property type="entry name" value="Zinc-ADH_QOR/CCCR"/>
</dbReference>
<dbReference type="RefSeq" id="WP_279928093.1">
    <property type="nucleotide sequence ID" value="NZ_JARWBG010000012.1"/>
</dbReference>
<evidence type="ECO:0000256" key="1">
    <source>
        <dbReference type="ARBA" id="ARBA00004496"/>
    </source>
</evidence>
<comment type="subcellular location">
    <subcellularLocation>
        <location evidence="1">Cytoplasm</location>
    </subcellularLocation>
</comment>
<comment type="subunit">
    <text evidence="2">Homotetramer.</text>
</comment>
<dbReference type="Pfam" id="PF13602">
    <property type="entry name" value="ADH_zinc_N_2"/>
    <property type="match status" value="1"/>
</dbReference>
<gene>
    <name evidence="7" type="ORF">QCN29_13395</name>
</gene>
<dbReference type="Proteomes" id="UP001223144">
    <property type="component" value="Unassembled WGS sequence"/>
</dbReference>
<dbReference type="InterPro" id="IPR002364">
    <property type="entry name" value="Quin_OxRdtase/zeta-crystal_CS"/>
</dbReference>
<evidence type="ECO:0000259" key="6">
    <source>
        <dbReference type="SMART" id="SM00829"/>
    </source>
</evidence>
<evidence type="ECO:0000256" key="4">
    <source>
        <dbReference type="ARBA" id="ARBA00022857"/>
    </source>
</evidence>
<sequence>MRAVQAKRFGGPEVLEVAEVAEPAAGVGQVVVEVAAVDTLFLETQIRSGAFAEPFGVRTPYVPGGGVAGTVVAVGDGADGAWLGRRVVGSVGVRGGYAEKSVAAESRLVAVPDGLGLREAAALAHDGATAEALLEATGLDAGDTVLILGASGGMGTLLVQLAKAAGAEVVGVARGVEKTGLVKELGADAAVDATAGDWTEAARAALGEGGADVVLDGVGGEMGLAAFGLLADGGRFSAHGAPTGGFAEIDPAEADSRGVKLTGIAEVQLADDAYVRLLARAVAAAAEGRLHPVVGGTFPLERASDAHRAIEERSLRGKVLLTV</sequence>
<evidence type="ECO:0000256" key="5">
    <source>
        <dbReference type="ARBA" id="ARBA00022884"/>
    </source>
</evidence>
<dbReference type="PANTHER" id="PTHR44154:SF1">
    <property type="entry name" value="QUINONE OXIDOREDUCTASE"/>
    <property type="match status" value="1"/>
</dbReference>
<dbReference type="PANTHER" id="PTHR44154">
    <property type="entry name" value="QUINONE OXIDOREDUCTASE"/>
    <property type="match status" value="1"/>
</dbReference>
<dbReference type="Gene3D" id="3.90.180.10">
    <property type="entry name" value="Medium-chain alcohol dehydrogenases, catalytic domain"/>
    <property type="match status" value="1"/>
</dbReference>
<dbReference type="InterPro" id="IPR013154">
    <property type="entry name" value="ADH-like_N"/>
</dbReference>
<reference evidence="7 8" key="1">
    <citation type="submission" date="2023-04" db="EMBL/GenBank/DDBJ databases">
        <title>Streptomyces chengmaiensis sp. nov. isolated from the stem of mangrove plant in Hainan.</title>
        <authorList>
            <person name="Huang X."/>
            <person name="Zhou S."/>
            <person name="Chu X."/>
            <person name="Xie Y."/>
            <person name="Lin Y."/>
        </authorList>
    </citation>
    <scope>NUCLEOTIDE SEQUENCE [LARGE SCALE GENOMIC DNA]</scope>
    <source>
        <strain evidence="7 8">HNM0663</strain>
    </source>
</reference>
<feature type="domain" description="Enoyl reductase (ER)" evidence="6">
    <location>
        <begin position="10"/>
        <end position="321"/>
    </location>
</feature>
<proteinExistence type="predicted"/>
<evidence type="ECO:0000256" key="2">
    <source>
        <dbReference type="ARBA" id="ARBA00011881"/>
    </source>
</evidence>
<keyword evidence="4" id="KW-0521">NADP</keyword>
<dbReference type="Gene3D" id="3.40.50.720">
    <property type="entry name" value="NAD(P)-binding Rossmann-like Domain"/>
    <property type="match status" value="1"/>
</dbReference>